<evidence type="ECO:0000313" key="1">
    <source>
        <dbReference type="EMBL" id="CAJ1374255.1"/>
    </source>
</evidence>
<reference evidence="1" key="1">
    <citation type="submission" date="2023-08" db="EMBL/GenBank/DDBJ databases">
        <authorList>
            <person name="Chen Y."/>
            <person name="Shah S."/>
            <person name="Dougan E. K."/>
            <person name="Thang M."/>
            <person name="Chan C."/>
        </authorList>
    </citation>
    <scope>NUCLEOTIDE SEQUENCE</scope>
</reference>
<comment type="caution">
    <text evidence="1">The sequence shown here is derived from an EMBL/GenBank/DDBJ whole genome shotgun (WGS) entry which is preliminary data.</text>
</comment>
<organism evidence="1 2">
    <name type="scientific">Effrenium voratum</name>
    <dbReference type="NCBI Taxonomy" id="2562239"/>
    <lineage>
        <taxon>Eukaryota</taxon>
        <taxon>Sar</taxon>
        <taxon>Alveolata</taxon>
        <taxon>Dinophyceae</taxon>
        <taxon>Suessiales</taxon>
        <taxon>Symbiodiniaceae</taxon>
        <taxon>Effrenium</taxon>
    </lineage>
</organism>
<gene>
    <name evidence="1" type="ORF">EVOR1521_LOCUS3853</name>
</gene>
<sequence>MTWWRPRMPPRSPRRAAKNKSLYVDQWLFEPINVHALEGAGSLRAFGQLGLRGRIADLLSRDTENSGMILTVYRDSGACHGCKARLVSGVHLEDYEELGKNKSKNKRQKVDPETETNEEELCGRFRELPQVVSTLTEMRVDSYDATRSAFSFGRLFKELCRTGLPVCDIDQTFSVGYSLLHRHADAQQVRYLLQNREACYAEVGVPDRDEVKKFFNGILMGGGSEHCERFMLRYKLEHLPPFVFILRQEMCKLAARDAQAYPELAQELSKDSGNWRSRLLELLHELREREVTDMMAEHAGAKVCGWEYDGVLFACPPEEHAKLTESLQHKIGLPLKHKAYRSLEEILAEYQRLHPTLDWQSRDDDWFQVEQDRRLLRAYLVKGTEGCCCDPPTPCRSRRQAGSRVLQKLQLLQAAHGDRLLLHRQATLAAGEPGACGGAPVRICQPRGQELLAAHLARATAGLGVPQGINALRCQNGGKPCPVRQKFPAASGRRRVQGPAHDTGRVLDRRADHGRAAGQAGARHHKMLGGDLPTRALCDVGPGPGLGGMLATGEGLRERGRAGVRRCGHAA</sequence>
<accession>A0AA36HRZ7</accession>
<name>A0AA36HRZ7_9DINO</name>
<protein>
    <submittedName>
        <fullName evidence="1">Uncharacterized protein</fullName>
    </submittedName>
</protein>
<dbReference type="EMBL" id="CAUJNA010000238">
    <property type="protein sequence ID" value="CAJ1374255.1"/>
    <property type="molecule type" value="Genomic_DNA"/>
</dbReference>
<dbReference type="AlphaFoldDB" id="A0AA36HRZ7"/>
<keyword evidence="2" id="KW-1185">Reference proteome</keyword>
<evidence type="ECO:0000313" key="2">
    <source>
        <dbReference type="Proteomes" id="UP001178507"/>
    </source>
</evidence>
<dbReference type="Proteomes" id="UP001178507">
    <property type="component" value="Unassembled WGS sequence"/>
</dbReference>
<proteinExistence type="predicted"/>